<keyword evidence="8" id="KW-1185">Reference proteome</keyword>
<sequence>MRIPEEFPPIDATQPTTVKPPSPSTIKKWLVSQINHARELFQKQNYMQALAVIDKAKEHEYMRKLSAYPRALSPGDVRWHAQDLYLVEYCCRFLYAHEAQNGNIDILQTLQHLNATVLKPMGNIKAGSWARFRTTFQLQDDPLVDFTLAILTRSWNQLSVGLDTYSPPEVPTPEQAALAAAASPFLKALMNRRLFPSTTHILQDASVFSPATDTRRSVLDICLYAGKYESAMQWIRLWNRRDRTHWLEQWNQQEVKQWFVTQILRSKEPDWTMDLFRLANKAAGTPNSWVQDLLSTTTAVSSLSCRPGEPLSLGHVLHLSLADATALERKKTYFNDESWGHMDLLQSWLAAQWDPSFVVEQGRHDAERYLWREMAMVGVLVRNLVREDVQKSISLDILAAIEPLDSSSMSRSIDNVQDVLPKFDRYQDALTDYLQGLAADGSEITTIWPRRSPMVITIDSETQSASQLLERAIQGLMSRCNSETTSARSLLDTYRKLLHDVAHHAAIRLGHLGLISQVHETIFRSLHGDEVWQQTMDITRSKSASRRLNDQQEPGGSELSKMPKVVDFVDERLRPDLAKMYAAAAAASTTGTSKKRWTGEFSDWFLTVSETLLHTRLISQSLQHQGWPRPYSSAYDQAMWSLLQDQEHELAASLHAHIYGLYDVKSVDRKNVCMPTPQELGALVHVLTTSDKDPNDLERAQWIVEQYHAKEKALRSADGVFQPHPGLINISVLTELAGAWSRRADFTRTRRVAEIMWEHDIQPSMTLYNTLLKSLVDLSPIPAPCGRVMGSGKQAETRERGREIMLRHYLRQKDSHDGNAISNDAMTERIRSELDDGWTLFQDVISKASGQSSAGRPLQLTHGLDSPSMLRSLIVKARSDSNTVSSGCAEPIDGRFRPDTYTFSILLGAFAQRGGIESISELFVDMKQLEMEPDFVICSILANAFAKNGDLKSMDRVVLEAKNRNMDPGLYLTNIILNSLVEKGVSATKIRETLDQISSKALRPDMQNSIYEEEIPVRRLRGSARSHRDEADVWHQTRALSQVVELGLDAVALTTLIKYHTRREDLHSAQSVFQIMIQAGFVPNHRVYVLLFAASIRAQDIAAGLTTMRAMRTHSKLYPDAKAWKGLLRCALDREKQQLQVPKQCRSDTSEGSRWSTHNRVDVENDDVEHAFDIQVEPLVFPVLEELSAVLSEISQSHADPMRNSQTSEIKNMSSIQETSPGSTAIKAYLLRILTSSWVSLPDRDNGSNPERKGCLILNPEVKGKDGLLRRLFEHLLRGSSVNGPAATRRYPKESAQEIEQRCEQVIWLVRLVESCGIELGPEWKWSMVVRRVHSLTGQAPGIIKKRLDNVMDGSRQGKRSPTKSSRKE</sequence>
<dbReference type="OrthoDB" id="185373at2759"/>
<feature type="region of interest" description="Disordered" evidence="6">
    <location>
        <begin position="542"/>
        <end position="561"/>
    </location>
</feature>
<gene>
    <name evidence="7" type="ORF">BG011_007402</name>
</gene>
<evidence type="ECO:0000256" key="6">
    <source>
        <dbReference type="SAM" id="MobiDB-lite"/>
    </source>
</evidence>
<accession>A0A9P6QAA1</accession>
<feature type="region of interest" description="Disordered" evidence="6">
    <location>
        <begin position="1349"/>
        <end position="1369"/>
    </location>
</feature>
<protein>
    <recommendedName>
        <fullName evidence="9">Pentacotripeptide-repeat region of PRORP domain-containing protein</fullName>
    </recommendedName>
</protein>
<evidence type="ECO:0008006" key="9">
    <source>
        <dbReference type="Google" id="ProtNLM"/>
    </source>
</evidence>
<evidence type="ECO:0000313" key="7">
    <source>
        <dbReference type="EMBL" id="KAG0264134.1"/>
    </source>
</evidence>
<proteinExistence type="inferred from homology"/>
<name>A0A9P6QAA1_9FUNG</name>
<feature type="compositionally biased region" description="Basic residues" evidence="6">
    <location>
        <begin position="1357"/>
        <end position="1369"/>
    </location>
</feature>
<evidence type="ECO:0000256" key="5">
    <source>
        <dbReference type="PROSITE-ProRule" id="PRU00708"/>
    </source>
</evidence>
<dbReference type="PANTHER" id="PTHR47447:SF17">
    <property type="entry name" value="OS12G0638900 PROTEIN"/>
    <property type="match status" value="1"/>
</dbReference>
<evidence type="ECO:0000256" key="4">
    <source>
        <dbReference type="ARBA" id="ARBA00044511"/>
    </source>
</evidence>
<organism evidence="7 8">
    <name type="scientific">Mortierella polycephala</name>
    <dbReference type="NCBI Taxonomy" id="41804"/>
    <lineage>
        <taxon>Eukaryota</taxon>
        <taxon>Fungi</taxon>
        <taxon>Fungi incertae sedis</taxon>
        <taxon>Mucoromycota</taxon>
        <taxon>Mortierellomycotina</taxon>
        <taxon>Mortierellomycetes</taxon>
        <taxon>Mortierellales</taxon>
        <taxon>Mortierellaceae</taxon>
        <taxon>Mortierella</taxon>
    </lineage>
</organism>
<keyword evidence="2" id="KW-0677">Repeat</keyword>
<reference evidence="7" key="1">
    <citation type="journal article" date="2020" name="Fungal Divers.">
        <title>Resolving the Mortierellaceae phylogeny through synthesis of multi-gene phylogenetics and phylogenomics.</title>
        <authorList>
            <person name="Vandepol N."/>
            <person name="Liber J."/>
            <person name="Desiro A."/>
            <person name="Na H."/>
            <person name="Kennedy M."/>
            <person name="Barry K."/>
            <person name="Grigoriev I.V."/>
            <person name="Miller A.N."/>
            <person name="O'Donnell K."/>
            <person name="Stajich J.E."/>
            <person name="Bonito G."/>
        </authorList>
    </citation>
    <scope>NUCLEOTIDE SEQUENCE</scope>
    <source>
        <strain evidence="7">KOD948</strain>
    </source>
</reference>
<feature type="region of interest" description="Disordered" evidence="6">
    <location>
        <begin position="1"/>
        <end position="23"/>
    </location>
</feature>
<comment type="similarity">
    <text evidence="1">Belongs to the CCM1 family.</text>
</comment>
<dbReference type="InterPro" id="IPR002885">
    <property type="entry name" value="PPR_rpt"/>
</dbReference>
<dbReference type="InterPro" id="IPR011990">
    <property type="entry name" value="TPR-like_helical_dom_sf"/>
</dbReference>
<evidence type="ECO:0000256" key="1">
    <source>
        <dbReference type="ARBA" id="ARBA00006192"/>
    </source>
</evidence>
<dbReference type="PROSITE" id="PS51375">
    <property type="entry name" value="PPR"/>
    <property type="match status" value="2"/>
</dbReference>
<dbReference type="Proteomes" id="UP000726737">
    <property type="component" value="Unassembled WGS sequence"/>
</dbReference>
<comment type="function">
    <text evidence="3">Regulates mitochondrial small subunit maturation by controlling 15S rRNA 5'-end processing. Localizes to the 5' precursor of the 15S rRNA in a position that is subsequently occupied by mS47 in the mature yeast mtSSU. Uses structure and sequence-specific RNA recognition, binding to a single-stranded region of the precursor and specifically recognizing bases -6 to -1. The exchange of Ccm1 for mS47 is coupled to the irreversible removal of precursor rRNA that is accompanied by conformational changes of the mitoribosomal proteins uS5m and mS26. These conformational changes signal completion of 5'-end rRNA processing through protection of the mature 5'-end of the 15S rRNA and stabilization of mS47. The removal of the 5' precursor together with the dissociation of Ccm1 may be catalyzed by the 5'-3' exoribonuclease Pet127. Involved in the specific removal of group I introns in mitochondrial encoded transcripts.</text>
</comment>
<comment type="subunit">
    <text evidence="4">Binds to mitochondrial small subunit 15S rRNA.</text>
</comment>
<evidence type="ECO:0000256" key="3">
    <source>
        <dbReference type="ARBA" id="ARBA00044493"/>
    </source>
</evidence>
<comment type="caution">
    <text evidence="7">The sequence shown here is derived from an EMBL/GenBank/DDBJ whole genome shotgun (WGS) entry which is preliminary data.</text>
</comment>
<evidence type="ECO:0000256" key="2">
    <source>
        <dbReference type="ARBA" id="ARBA00022737"/>
    </source>
</evidence>
<dbReference type="Pfam" id="PF13812">
    <property type="entry name" value="PPR_3"/>
    <property type="match status" value="1"/>
</dbReference>
<dbReference type="PANTHER" id="PTHR47447">
    <property type="entry name" value="OS03G0856100 PROTEIN"/>
    <property type="match status" value="1"/>
</dbReference>
<evidence type="ECO:0000313" key="8">
    <source>
        <dbReference type="Proteomes" id="UP000726737"/>
    </source>
</evidence>
<feature type="repeat" description="PPR" evidence="5">
    <location>
        <begin position="1049"/>
        <end position="1083"/>
    </location>
</feature>
<dbReference type="EMBL" id="JAAAJA010000057">
    <property type="protein sequence ID" value="KAG0264134.1"/>
    <property type="molecule type" value="Genomic_DNA"/>
</dbReference>
<feature type="repeat" description="PPR" evidence="5">
    <location>
        <begin position="899"/>
        <end position="933"/>
    </location>
</feature>
<dbReference type="Gene3D" id="1.25.40.10">
    <property type="entry name" value="Tetratricopeptide repeat domain"/>
    <property type="match status" value="2"/>
</dbReference>